<evidence type="ECO:0000313" key="2">
    <source>
        <dbReference type="Proteomes" id="UP000076502"/>
    </source>
</evidence>
<protein>
    <submittedName>
        <fullName evidence="1">Uncharacterized protein</fullName>
    </submittedName>
</protein>
<accession>A0A154PAF2</accession>
<gene>
    <name evidence="1" type="ORF">WN55_11382</name>
</gene>
<dbReference type="Proteomes" id="UP000076502">
    <property type="component" value="Unassembled WGS sequence"/>
</dbReference>
<sequence>MYNKGKKNVGEKKKRKGQDEITYSLLNQLLFMYILKERKKERKNDDPRKEEKSM</sequence>
<dbReference type="AlphaFoldDB" id="A0A154PAF2"/>
<organism evidence="1 2">
    <name type="scientific">Dufourea novaeangliae</name>
    <name type="common">Sweat bee</name>
    <dbReference type="NCBI Taxonomy" id="178035"/>
    <lineage>
        <taxon>Eukaryota</taxon>
        <taxon>Metazoa</taxon>
        <taxon>Ecdysozoa</taxon>
        <taxon>Arthropoda</taxon>
        <taxon>Hexapoda</taxon>
        <taxon>Insecta</taxon>
        <taxon>Pterygota</taxon>
        <taxon>Neoptera</taxon>
        <taxon>Endopterygota</taxon>
        <taxon>Hymenoptera</taxon>
        <taxon>Apocrita</taxon>
        <taxon>Aculeata</taxon>
        <taxon>Apoidea</taxon>
        <taxon>Anthophila</taxon>
        <taxon>Halictidae</taxon>
        <taxon>Rophitinae</taxon>
        <taxon>Dufourea</taxon>
    </lineage>
</organism>
<proteinExistence type="predicted"/>
<keyword evidence="2" id="KW-1185">Reference proteome</keyword>
<reference evidence="1 2" key="1">
    <citation type="submission" date="2015-07" db="EMBL/GenBank/DDBJ databases">
        <title>The genome of Dufourea novaeangliae.</title>
        <authorList>
            <person name="Pan H."/>
            <person name="Kapheim K."/>
        </authorList>
    </citation>
    <scope>NUCLEOTIDE SEQUENCE [LARGE SCALE GENOMIC DNA]</scope>
    <source>
        <strain evidence="1">0120121106</strain>
        <tissue evidence="1">Whole body</tissue>
    </source>
</reference>
<dbReference type="EMBL" id="KQ434857">
    <property type="protein sequence ID" value="KZC08879.1"/>
    <property type="molecule type" value="Genomic_DNA"/>
</dbReference>
<name>A0A154PAF2_DUFNO</name>
<evidence type="ECO:0000313" key="1">
    <source>
        <dbReference type="EMBL" id="KZC08879.1"/>
    </source>
</evidence>